<protein>
    <submittedName>
        <fullName evidence="1">DUF2500 domain-containing protein</fullName>
    </submittedName>
</protein>
<dbReference type="EMBL" id="PXYG01000006">
    <property type="protein sequence ID" value="PSJ44458.1"/>
    <property type="molecule type" value="Genomic_DNA"/>
</dbReference>
<dbReference type="RefSeq" id="WP_106730342.1">
    <property type="nucleotide sequence ID" value="NZ_PXYG01000006.1"/>
</dbReference>
<proteinExistence type="predicted"/>
<evidence type="ECO:0000313" key="1">
    <source>
        <dbReference type="EMBL" id="PSJ44458.1"/>
    </source>
</evidence>
<comment type="caution">
    <text evidence="1">The sequence shown here is derived from an EMBL/GenBank/DDBJ whole genome shotgun (WGS) entry which is preliminary data.</text>
</comment>
<dbReference type="OrthoDB" id="5917531at2"/>
<gene>
    <name evidence="1" type="ORF">C7H85_14140</name>
</gene>
<dbReference type="Proteomes" id="UP000240243">
    <property type="component" value="Unassembled WGS sequence"/>
</dbReference>
<evidence type="ECO:0000313" key="2">
    <source>
        <dbReference type="Proteomes" id="UP000240243"/>
    </source>
</evidence>
<keyword evidence="2" id="KW-1185">Reference proteome</keyword>
<dbReference type="Pfam" id="PF10694">
    <property type="entry name" value="DUF2500"/>
    <property type="match status" value="1"/>
</dbReference>
<dbReference type="Gene3D" id="2.40.50.660">
    <property type="match status" value="1"/>
</dbReference>
<reference evidence="1 2" key="1">
    <citation type="submission" date="2018-03" db="EMBL/GenBank/DDBJ databases">
        <title>The draft genome of Zobellella sp. 59N8.</title>
        <authorList>
            <person name="Liu L."/>
            <person name="Li L."/>
            <person name="Zhang X."/>
            <person name="Liang L."/>
            <person name="Wang T."/>
        </authorList>
    </citation>
    <scope>NUCLEOTIDE SEQUENCE [LARGE SCALE GENOMIC DNA]</scope>
    <source>
        <strain evidence="1 2">59N8</strain>
    </source>
</reference>
<name>A0A2P7R2M9_9GAMM</name>
<sequence>MDKMVFWGIIIIASLVIGRQLYLHFHNNSQPQHSLKVTVAGKQTREFIGRTSKEKTDLPPPRVDYYVSFLPLSGGEAREFKVSEHIYEQLIPRETGTLVVQGSRFIAFEPDETILDND</sequence>
<organism evidence="1 2">
    <name type="scientific">Zobellella endophytica</name>
    <dbReference type="NCBI Taxonomy" id="2116700"/>
    <lineage>
        <taxon>Bacteria</taxon>
        <taxon>Pseudomonadati</taxon>
        <taxon>Pseudomonadota</taxon>
        <taxon>Gammaproteobacteria</taxon>
        <taxon>Aeromonadales</taxon>
        <taxon>Aeromonadaceae</taxon>
        <taxon>Zobellella</taxon>
    </lineage>
</organism>
<dbReference type="InterPro" id="IPR019635">
    <property type="entry name" value="DUF2500"/>
</dbReference>
<dbReference type="AlphaFoldDB" id="A0A2P7R2M9"/>
<accession>A0A2P7R2M9</accession>